<dbReference type="Pfam" id="PF00560">
    <property type="entry name" value="LRR_1"/>
    <property type="match status" value="1"/>
</dbReference>
<keyword evidence="8 21" id="KW-0732">Signal</keyword>
<dbReference type="InterPro" id="IPR051824">
    <property type="entry name" value="LRR_Rcpt-Like_S/T_Kinase"/>
</dbReference>
<dbReference type="PANTHER" id="PTHR48006:SF102">
    <property type="entry name" value="LEUCINE-RICH REPEAT-CONTAINING PROTEIN DDB_G0281931-RELATED"/>
    <property type="match status" value="1"/>
</dbReference>
<keyword evidence="6" id="KW-0808">Transferase</keyword>
<proteinExistence type="inferred from homology"/>
<evidence type="ECO:0000256" key="4">
    <source>
        <dbReference type="ARBA" id="ARBA00022527"/>
    </source>
</evidence>
<feature type="domain" description="Protein kinase" evidence="22">
    <location>
        <begin position="245"/>
        <end position="524"/>
    </location>
</feature>
<evidence type="ECO:0000256" key="8">
    <source>
        <dbReference type="ARBA" id="ARBA00022729"/>
    </source>
</evidence>
<dbReference type="InterPro" id="IPR013210">
    <property type="entry name" value="LRR_N_plant-typ"/>
</dbReference>
<keyword evidence="9" id="KW-0677">Repeat</keyword>
<sequence length="568" mass="63342">MESVFVVLVAVASLLPYDVAANSQVQALYALKTSLNASAGQLTDWNPYQVDPCTWSNVMCDPVTRNDIIVNGIFRIHYTQNWYCGHLRDTVVSIPGLMRLFNADALATRSSLQGNGITGKIPDEIGNLSSLTNLDLENNHLTGGIPSSFGNKLNCSGDPHHPCASDNSSSGSSNKAKIGVIVGVIGGLLGVLLIGGLLFFVCKGRYRGYKREVFVDVAGEVDRRIAFGQLKRFAYRELQIATDNFSEKNVLGQGGFGKVYKGVLADNTKVAVKRLTDCESPGGDAAFQREVEMISVAVHRNLLRLIGFCTTPTERLLVYPFMQNLSVAYRLRELKPGEPVLDWPTRKLIALGTARGLEYLHEHCNPKIIHRDVKAANVLLDEDFEAVVGDFGLAKLVDVRKTNVTTQVRGTMGHIAPEYLSTGKSSERTDVFGYGIMLLELVTGQRAIDFSRLEEEDDVLLLDHVKKLQREKRLDSIVDKNLYKNYDVQEVEMMIQVALLCTQASPEDRPAMSEVVRMLEGEGLAERWEEWQHVEVTRRQEYERLHRRFDWGEDSIYNQEAIELSGGR</sequence>
<dbReference type="GO" id="GO:0004674">
    <property type="term" value="F:protein serine/threonine kinase activity"/>
    <property type="evidence" value="ECO:0007669"/>
    <property type="project" value="UniProtKB-KW"/>
</dbReference>
<evidence type="ECO:0000256" key="19">
    <source>
        <dbReference type="PROSITE-ProRule" id="PRU10141"/>
    </source>
</evidence>
<evidence type="ECO:0000256" key="18">
    <source>
        <dbReference type="ARBA" id="ARBA00048679"/>
    </source>
</evidence>
<dbReference type="SUPFAM" id="SSF52058">
    <property type="entry name" value="L domain-like"/>
    <property type="match status" value="1"/>
</dbReference>
<keyword evidence="15" id="KW-0675">Receptor</keyword>
<keyword evidence="16" id="KW-0325">Glycoprotein</keyword>
<comment type="catalytic activity">
    <reaction evidence="18">
        <text>L-seryl-[protein] + ATP = O-phospho-L-seryl-[protein] + ADP + H(+)</text>
        <dbReference type="Rhea" id="RHEA:17989"/>
        <dbReference type="Rhea" id="RHEA-COMP:9863"/>
        <dbReference type="Rhea" id="RHEA-COMP:11604"/>
        <dbReference type="ChEBI" id="CHEBI:15378"/>
        <dbReference type="ChEBI" id="CHEBI:29999"/>
        <dbReference type="ChEBI" id="CHEBI:30616"/>
        <dbReference type="ChEBI" id="CHEBI:83421"/>
        <dbReference type="ChEBI" id="CHEBI:456216"/>
        <dbReference type="EC" id="2.7.11.1"/>
    </reaction>
</comment>
<dbReference type="InterPro" id="IPR017441">
    <property type="entry name" value="Protein_kinase_ATP_BS"/>
</dbReference>
<organism evidence="23 24">
    <name type="scientific">Carnegiea gigantea</name>
    <dbReference type="NCBI Taxonomy" id="171969"/>
    <lineage>
        <taxon>Eukaryota</taxon>
        <taxon>Viridiplantae</taxon>
        <taxon>Streptophyta</taxon>
        <taxon>Embryophyta</taxon>
        <taxon>Tracheophyta</taxon>
        <taxon>Spermatophyta</taxon>
        <taxon>Magnoliopsida</taxon>
        <taxon>eudicotyledons</taxon>
        <taxon>Gunneridae</taxon>
        <taxon>Pentapetalae</taxon>
        <taxon>Caryophyllales</taxon>
        <taxon>Cactineae</taxon>
        <taxon>Cactaceae</taxon>
        <taxon>Cactoideae</taxon>
        <taxon>Echinocereeae</taxon>
        <taxon>Carnegiea</taxon>
    </lineage>
</organism>
<evidence type="ECO:0000256" key="6">
    <source>
        <dbReference type="ARBA" id="ARBA00022679"/>
    </source>
</evidence>
<evidence type="ECO:0000256" key="1">
    <source>
        <dbReference type="ARBA" id="ARBA00004479"/>
    </source>
</evidence>
<feature type="transmembrane region" description="Helical" evidence="20">
    <location>
        <begin position="178"/>
        <end position="201"/>
    </location>
</feature>
<dbReference type="InterPro" id="IPR001245">
    <property type="entry name" value="Ser-Thr/Tyr_kinase_cat_dom"/>
</dbReference>
<comment type="caution">
    <text evidence="23">The sequence shown here is derived from an EMBL/GenBank/DDBJ whole genome shotgun (WGS) entry which is preliminary data.</text>
</comment>
<dbReference type="InterPro" id="IPR000719">
    <property type="entry name" value="Prot_kinase_dom"/>
</dbReference>
<dbReference type="InterPro" id="IPR001611">
    <property type="entry name" value="Leu-rich_rpt"/>
</dbReference>
<dbReference type="Pfam" id="PF08263">
    <property type="entry name" value="LRRNT_2"/>
    <property type="match status" value="1"/>
</dbReference>
<evidence type="ECO:0000256" key="15">
    <source>
        <dbReference type="ARBA" id="ARBA00023170"/>
    </source>
</evidence>
<dbReference type="Gene3D" id="1.10.510.10">
    <property type="entry name" value="Transferase(Phosphotransferase) domain 1"/>
    <property type="match status" value="1"/>
</dbReference>
<keyword evidence="5" id="KW-0433">Leucine-rich repeat</keyword>
<dbReference type="PANTHER" id="PTHR48006">
    <property type="entry name" value="LEUCINE-RICH REPEAT-CONTAINING PROTEIN DDB_G0281931-RELATED"/>
    <property type="match status" value="1"/>
</dbReference>
<evidence type="ECO:0000256" key="16">
    <source>
        <dbReference type="ARBA" id="ARBA00023180"/>
    </source>
</evidence>
<dbReference type="EC" id="2.7.11.1" evidence="3"/>
<evidence type="ECO:0000313" key="24">
    <source>
        <dbReference type="Proteomes" id="UP001153076"/>
    </source>
</evidence>
<keyword evidence="10 19" id="KW-0547">Nucleotide-binding</keyword>
<dbReference type="Gene3D" id="3.80.10.10">
    <property type="entry name" value="Ribonuclease Inhibitor"/>
    <property type="match status" value="1"/>
</dbReference>
<accession>A0A9Q1QUX9</accession>
<evidence type="ECO:0000256" key="14">
    <source>
        <dbReference type="ARBA" id="ARBA00023136"/>
    </source>
</evidence>
<reference evidence="23" key="1">
    <citation type="submission" date="2022-04" db="EMBL/GenBank/DDBJ databases">
        <title>Carnegiea gigantea Genome sequencing and assembly v2.</title>
        <authorList>
            <person name="Copetti D."/>
            <person name="Sanderson M.J."/>
            <person name="Burquez A."/>
            <person name="Wojciechowski M.F."/>
        </authorList>
    </citation>
    <scope>NUCLEOTIDE SEQUENCE</scope>
    <source>
        <strain evidence="23">SGP5-SGP5p</strain>
        <tissue evidence="23">Aerial part</tissue>
    </source>
</reference>
<dbReference type="OrthoDB" id="4062651at2759"/>
<dbReference type="Gene3D" id="3.30.200.20">
    <property type="entry name" value="Phosphorylase Kinase, domain 1"/>
    <property type="match status" value="1"/>
</dbReference>
<evidence type="ECO:0000256" key="20">
    <source>
        <dbReference type="SAM" id="Phobius"/>
    </source>
</evidence>
<feature type="chain" id="PRO_5040262121" description="non-specific serine/threonine protein kinase" evidence="21">
    <location>
        <begin position="22"/>
        <end position="568"/>
    </location>
</feature>
<dbReference type="GO" id="GO:0005524">
    <property type="term" value="F:ATP binding"/>
    <property type="evidence" value="ECO:0007669"/>
    <property type="project" value="UniProtKB-UniRule"/>
</dbReference>
<protein>
    <recommendedName>
        <fullName evidence="3">non-specific serine/threonine protein kinase</fullName>
        <ecNumber evidence="3">2.7.11.1</ecNumber>
    </recommendedName>
</protein>
<evidence type="ECO:0000259" key="22">
    <source>
        <dbReference type="PROSITE" id="PS50011"/>
    </source>
</evidence>
<evidence type="ECO:0000256" key="12">
    <source>
        <dbReference type="ARBA" id="ARBA00022840"/>
    </source>
</evidence>
<dbReference type="InterPro" id="IPR011009">
    <property type="entry name" value="Kinase-like_dom_sf"/>
</dbReference>
<evidence type="ECO:0000256" key="7">
    <source>
        <dbReference type="ARBA" id="ARBA00022692"/>
    </source>
</evidence>
<evidence type="ECO:0000256" key="3">
    <source>
        <dbReference type="ARBA" id="ARBA00012513"/>
    </source>
</evidence>
<keyword evidence="13 20" id="KW-1133">Transmembrane helix</keyword>
<dbReference type="PROSITE" id="PS50011">
    <property type="entry name" value="PROTEIN_KINASE_DOM"/>
    <property type="match status" value="1"/>
</dbReference>
<evidence type="ECO:0000256" key="2">
    <source>
        <dbReference type="ARBA" id="ARBA00008684"/>
    </source>
</evidence>
<evidence type="ECO:0000256" key="11">
    <source>
        <dbReference type="ARBA" id="ARBA00022777"/>
    </source>
</evidence>
<dbReference type="SUPFAM" id="SSF56112">
    <property type="entry name" value="Protein kinase-like (PK-like)"/>
    <property type="match status" value="1"/>
</dbReference>
<dbReference type="GO" id="GO:0016020">
    <property type="term" value="C:membrane"/>
    <property type="evidence" value="ECO:0007669"/>
    <property type="project" value="UniProtKB-SubCell"/>
</dbReference>
<dbReference type="AlphaFoldDB" id="A0A9Q1QUX9"/>
<dbReference type="InterPro" id="IPR008271">
    <property type="entry name" value="Ser/Thr_kinase_AS"/>
</dbReference>
<keyword evidence="12 19" id="KW-0067">ATP-binding</keyword>
<evidence type="ECO:0000256" key="13">
    <source>
        <dbReference type="ARBA" id="ARBA00022989"/>
    </source>
</evidence>
<keyword evidence="4" id="KW-0723">Serine/threonine-protein kinase</keyword>
<keyword evidence="14 20" id="KW-0472">Membrane</keyword>
<evidence type="ECO:0000256" key="9">
    <source>
        <dbReference type="ARBA" id="ARBA00022737"/>
    </source>
</evidence>
<keyword evidence="24" id="KW-1185">Reference proteome</keyword>
<feature type="binding site" evidence="19">
    <location>
        <position position="273"/>
    </location>
    <ligand>
        <name>ATP</name>
        <dbReference type="ChEBI" id="CHEBI:30616"/>
    </ligand>
</feature>
<keyword evidence="7 20" id="KW-0812">Transmembrane</keyword>
<dbReference type="EMBL" id="JAKOGI010000001">
    <property type="protein sequence ID" value="KAJ8453195.1"/>
    <property type="molecule type" value="Genomic_DNA"/>
</dbReference>
<evidence type="ECO:0000256" key="21">
    <source>
        <dbReference type="SAM" id="SignalP"/>
    </source>
</evidence>
<name>A0A9Q1QUX9_9CARY</name>
<gene>
    <name evidence="23" type="ORF">Cgig2_008079</name>
</gene>
<dbReference type="FunFam" id="3.30.200.20:FF:000015">
    <property type="entry name" value="Somatic embryogenesis receptor kinase 1"/>
    <property type="match status" value="1"/>
</dbReference>
<dbReference type="PROSITE" id="PS00108">
    <property type="entry name" value="PROTEIN_KINASE_ST"/>
    <property type="match status" value="1"/>
</dbReference>
<dbReference type="FunFam" id="1.10.510.10:FF:000016">
    <property type="entry name" value="Somatic embryogenesis receptor-like kinase 1"/>
    <property type="match status" value="1"/>
</dbReference>
<comment type="similarity">
    <text evidence="2">Belongs to the protein kinase superfamily. Ser/Thr protein kinase family.</text>
</comment>
<evidence type="ECO:0000256" key="5">
    <source>
        <dbReference type="ARBA" id="ARBA00022614"/>
    </source>
</evidence>
<dbReference type="SMART" id="SM00220">
    <property type="entry name" value="S_TKc"/>
    <property type="match status" value="1"/>
</dbReference>
<dbReference type="Pfam" id="PF07714">
    <property type="entry name" value="PK_Tyr_Ser-Thr"/>
    <property type="match status" value="1"/>
</dbReference>
<evidence type="ECO:0000256" key="10">
    <source>
        <dbReference type="ARBA" id="ARBA00022741"/>
    </source>
</evidence>
<evidence type="ECO:0000256" key="17">
    <source>
        <dbReference type="ARBA" id="ARBA00047899"/>
    </source>
</evidence>
<evidence type="ECO:0000313" key="23">
    <source>
        <dbReference type="EMBL" id="KAJ8453195.1"/>
    </source>
</evidence>
<comment type="subcellular location">
    <subcellularLocation>
        <location evidence="1">Membrane</location>
        <topology evidence="1">Single-pass type I membrane protein</topology>
    </subcellularLocation>
</comment>
<dbReference type="PROSITE" id="PS00107">
    <property type="entry name" value="PROTEIN_KINASE_ATP"/>
    <property type="match status" value="1"/>
</dbReference>
<keyword evidence="11" id="KW-0418">Kinase</keyword>
<dbReference type="InterPro" id="IPR032675">
    <property type="entry name" value="LRR_dom_sf"/>
</dbReference>
<comment type="catalytic activity">
    <reaction evidence="17">
        <text>L-threonyl-[protein] + ATP = O-phospho-L-threonyl-[protein] + ADP + H(+)</text>
        <dbReference type="Rhea" id="RHEA:46608"/>
        <dbReference type="Rhea" id="RHEA-COMP:11060"/>
        <dbReference type="Rhea" id="RHEA-COMP:11605"/>
        <dbReference type="ChEBI" id="CHEBI:15378"/>
        <dbReference type="ChEBI" id="CHEBI:30013"/>
        <dbReference type="ChEBI" id="CHEBI:30616"/>
        <dbReference type="ChEBI" id="CHEBI:61977"/>
        <dbReference type="ChEBI" id="CHEBI:456216"/>
        <dbReference type="EC" id="2.7.11.1"/>
    </reaction>
</comment>
<dbReference type="Proteomes" id="UP001153076">
    <property type="component" value="Unassembled WGS sequence"/>
</dbReference>
<feature type="signal peptide" evidence="21">
    <location>
        <begin position="1"/>
        <end position="21"/>
    </location>
</feature>